<dbReference type="PANTHER" id="PTHR46114:SF1">
    <property type="entry name" value="ZAD DOMAIN-CONTAINING PROTEIN"/>
    <property type="match status" value="1"/>
</dbReference>
<proteinExistence type="predicted"/>
<dbReference type="PANTHER" id="PTHR46114">
    <property type="entry name" value="APPLE DOMAIN-CONTAINING PROTEIN"/>
    <property type="match status" value="1"/>
</dbReference>
<dbReference type="AlphaFoldDB" id="A0A9N9QZZ6"/>
<sequence length="264" mass="30603">MATKKRRCLNDSNSFCVIYGEYTFAKYRKSITDFVKSAYFKYFGVHISNLQKPWVPNTVCQNCVVSSRQWSNGKRSALKFKTPMIWWEPRNHHDDCYFCMVNITGINSANRDKWSYPTLSSAQKPLTHSDQSLAPVPSTSSTSFEPENIENEEEKQDSDSDFTPSQETKPQPFNQSELNDLIRDLNLSKESSEILASRLKEKNLLTPDTKITFYRTREKDLLPYFSSEENLVYCNNVEGLIQKMGLQKYIPSEWRLLLIAAKEV</sequence>
<protein>
    <submittedName>
        <fullName evidence="2">Uncharacterized protein</fullName>
    </submittedName>
</protein>
<organism evidence="2 3">
    <name type="scientific">Diatraea saccharalis</name>
    <name type="common">sugarcane borer</name>
    <dbReference type="NCBI Taxonomy" id="40085"/>
    <lineage>
        <taxon>Eukaryota</taxon>
        <taxon>Metazoa</taxon>
        <taxon>Ecdysozoa</taxon>
        <taxon>Arthropoda</taxon>
        <taxon>Hexapoda</taxon>
        <taxon>Insecta</taxon>
        <taxon>Pterygota</taxon>
        <taxon>Neoptera</taxon>
        <taxon>Endopterygota</taxon>
        <taxon>Lepidoptera</taxon>
        <taxon>Glossata</taxon>
        <taxon>Ditrysia</taxon>
        <taxon>Pyraloidea</taxon>
        <taxon>Crambidae</taxon>
        <taxon>Crambinae</taxon>
        <taxon>Diatraea</taxon>
    </lineage>
</organism>
<name>A0A9N9QZZ6_9NEOP</name>
<reference evidence="2" key="2">
    <citation type="submission" date="2022-10" db="EMBL/GenBank/DDBJ databases">
        <authorList>
            <consortium name="ENA_rothamsted_submissions"/>
            <consortium name="culmorum"/>
            <person name="King R."/>
        </authorList>
    </citation>
    <scope>NUCLEOTIDE SEQUENCE</scope>
</reference>
<accession>A0A9N9QZZ6</accession>
<feature type="compositionally biased region" description="Acidic residues" evidence="1">
    <location>
        <begin position="147"/>
        <end position="160"/>
    </location>
</feature>
<feature type="region of interest" description="Disordered" evidence="1">
    <location>
        <begin position="126"/>
        <end position="177"/>
    </location>
</feature>
<feature type="compositionally biased region" description="Polar residues" evidence="1">
    <location>
        <begin position="161"/>
        <end position="177"/>
    </location>
</feature>
<dbReference type="Proteomes" id="UP001153714">
    <property type="component" value="Chromosome 17"/>
</dbReference>
<keyword evidence="3" id="KW-1185">Reference proteome</keyword>
<feature type="compositionally biased region" description="Polar residues" evidence="1">
    <location>
        <begin position="126"/>
        <end position="144"/>
    </location>
</feature>
<evidence type="ECO:0000313" key="2">
    <source>
        <dbReference type="EMBL" id="CAG9787072.1"/>
    </source>
</evidence>
<evidence type="ECO:0000256" key="1">
    <source>
        <dbReference type="SAM" id="MobiDB-lite"/>
    </source>
</evidence>
<evidence type="ECO:0000313" key="3">
    <source>
        <dbReference type="Proteomes" id="UP001153714"/>
    </source>
</evidence>
<reference evidence="2" key="1">
    <citation type="submission" date="2021-12" db="EMBL/GenBank/DDBJ databases">
        <authorList>
            <person name="King R."/>
        </authorList>
    </citation>
    <scope>NUCLEOTIDE SEQUENCE</scope>
</reference>
<dbReference type="EMBL" id="OU893348">
    <property type="protein sequence ID" value="CAG9787072.1"/>
    <property type="molecule type" value="Genomic_DNA"/>
</dbReference>
<dbReference type="OrthoDB" id="8063408at2759"/>
<gene>
    <name evidence="2" type="ORF">DIATSA_LOCUS4979</name>
</gene>